<evidence type="ECO:0000313" key="3">
    <source>
        <dbReference type="Proteomes" id="UP000659904"/>
    </source>
</evidence>
<reference evidence="2 3" key="1">
    <citation type="submission" date="2021-01" db="EMBL/GenBank/DDBJ databases">
        <title>Whole genome shotgun sequence of Catellatospora citrea NBRC 14495.</title>
        <authorList>
            <person name="Komaki H."/>
            <person name="Tamura T."/>
        </authorList>
    </citation>
    <scope>NUCLEOTIDE SEQUENCE [LARGE SCALE GENOMIC DNA]</scope>
    <source>
        <strain evidence="2 3">NBRC 14495</strain>
    </source>
</reference>
<keyword evidence="3" id="KW-1185">Reference proteome</keyword>
<feature type="transmembrane region" description="Helical" evidence="1">
    <location>
        <begin position="123"/>
        <end position="144"/>
    </location>
</feature>
<comment type="caution">
    <text evidence="2">The sequence shown here is derived from an EMBL/GenBank/DDBJ whole genome shotgun (WGS) entry which is preliminary data.</text>
</comment>
<name>A0A8J3K4F7_9ACTN</name>
<evidence type="ECO:0000313" key="2">
    <source>
        <dbReference type="EMBL" id="GIF96317.1"/>
    </source>
</evidence>
<protein>
    <submittedName>
        <fullName evidence="2">Uncharacterized protein</fullName>
    </submittedName>
</protein>
<feature type="transmembrane region" description="Helical" evidence="1">
    <location>
        <begin position="96"/>
        <end position="117"/>
    </location>
</feature>
<dbReference type="AlphaFoldDB" id="A0A8J3K4F7"/>
<organism evidence="2 3">
    <name type="scientific">Catellatospora citrea</name>
    <dbReference type="NCBI Taxonomy" id="53366"/>
    <lineage>
        <taxon>Bacteria</taxon>
        <taxon>Bacillati</taxon>
        <taxon>Actinomycetota</taxon>
        <taxon>Actinomycetes</taxon>
        <taxon>Micromonosporales</taxon>
        <taxon>Micromonosporaceae</taxon>
        <taxon>Catellatospora</taxon>
    </lineage>
</organism>
<accession>A0A8J3K4F7</accession>
<sequence length="163" mass="16080">MPLIKLGCMTPDEIRIAATADRALAFAARGLLIGLAMTVLLVVAVEAADAMSSGDDGDTPLAAAAALLLTALVGVLAGPLVGALLAWALRLPRPWLVSLAGTAAGVLLLCAGAGFGMTAAEPYWLLPGFLLAVAYAGAAALSALGGRSGDATSGTVEATTTHL</sequence>
<dbReference type="Proteomes" id="UP000659904">
    <property type="component" value="Unassembled WGS sequence"/>
</dbReference>
<keyword evidence="1" id="KW-0472">Membrane</keyword>
<evidence type="ECO:0000256" key="1">
    <source>
        <dbReference type="SAM" id="Phobius"/>
    </source>
</evidence>
<keyword evidence="1" id="KW-1133">Transmembrane helix</keyword>
<keyword evidence="1" id="KW-0812">Transmembrane</keyword>
<proteinExistence type="predicted"/>
<feature type="transmembrane region" description="Helical" evidence="1">
    <location>
        <begin position="65"/>
        <end position="89"/>
    </location>
</feature>
<feature type="transmembrane region" description="Helical" evidence="1">
    <location>
        <begin position="23"/>
        <end position="45"/>
    </location>
</feature>
<gene>
    <name evidence="2" type="ORF">Cci01nite_14110</name>
</gene>
<dbReference type="EMBL" id="BONH01000004">
    <property type="protein sequence ID" value="GIF96317.1"/>
    <property type="molecule type" value="Genomic_DNA"/>
</dbReference>